<dbReference type="NCBIfam" id="TIGR00756">
    <property type="entry name" value="PPR"/>
    <property type="match status" value="8"/>
</dbReference>
<feature type="repeat" description="PPR" evidence="3">
    <location>
        <begin position="458"/>
        <end position="492"/>
    </location>
</feature>
<dbReference type="Pfam" id="PF13041">
    <property type="entry name" value="PPR_2"/>
    <property type="match status" value="4"/>
</dbReference>
<feature type="repeat" description="PPR" evidence="3">
    <location>
        <begin position="563"/>
        <end position="597"/>
    </location>
</feature>
<feature type="repeat" description="PPR" evidence="3">
    <location>
        <begin position="668"/>
        <end position="702"/>
    </location>
</feature>
<feature type="repeat" description="PPR" evidence="3">
    <location>
        <begin position="213"/>
        <end position="247"/>
    </location>
</feature>
<dbReference type="AlphaFoldDB" id="A0A2Z7A600"/>
<accession>A0A2Z7A600</accession>
<evidence type="ECO:0000256" key="3">
    <source>
        <dbReference type="PROSITE-ProRule" id="PRU00708"/>
    </source>
</evidence>
<gene>
    <name evidence="4" type="ORF">F511_20827</name>
</gene>
<feature type="repeat" description="PPR" evidence="3">
    <location>
        <begin position="633"/>
        <end position="667"/>
    </location>
</feature>
<dbReference type="Proteomes" id="UP000250235">
    <property type="component" value="Unassembled WGS sequence"/>
</dbReference>
<feature type="repeat" description="PPR" evidence="3">
    <location>
        <begin position="248"/>
        <end position="282"/>
    </location>
</feature>
<dbReference type="PANTHER" id="PTHR47447">
    <property type="entry name" value="OS03G0856100 PROTEIN"/>
    <property type="match status" value="1"/>
</dbReference>
<keyword evidence="5" id="KW-1185">Reference proteome</keyword>
<keyword evidence="2" id="KW-0677">Repeat</keyword>
<dbReference type="InterPro" id="IPR011990">
    <property type="entry name" value="TPR-like_helical_dom_sf"/>
</dbReference>
<sequence>MRNFSSLASRAAPEFKNPIHKVQTPHKIVSKSSKLNFRENLRHNLATGNPEFKDSNFDSVSTPRARIIGCENNLSSKPIDNRYLGDILSRKDWYLLLNHELKALRISLSTRVVVSILRNQENPLCCLRFYVWVLNIRDSFGKDQSIRVALSDVLYREGPILLSTELIQDIRNSKCRVTEDFLCALISSWGRLGLAKYCAEVFEQISYLGLIPSTRLYNAVIDALVKSNSLDLAYLKFQQMEVDNCVPDRFTYNILIHGVCKAGVVDEALRLVKQMEGLRHTPNVFTYTILIDGYCNAKRVDDAFGVLERMKVMKVRPNDATYRSLVNGAFRILSPHEAFELLWRWVKNERKLPKVVYDSILYCLSHNSLARNTAVFLRTAAGHGYIPDTLTFNILITCLIKGLEIEETCQIFDYYIKKGVNVDPGTCLALVGALYQSGRQNKGNQYLSWMLEKGLVSNVFAFNMVVDCFCKAKMMDNAFETLKEMSKKGIHPNLVTFNTLIAGFCKVRDVVKAQKMLLMLLNHGFKPDVFTFSSIIDGLCKANHITDAFDCFTEMVQWGISPNAITYNSLIRSLCLSGEVVKAMKLLRKMQVDGVQPDVYSFNALIQKYCEMNKIDKAQRLFITMLTLDLQPDNFTYISFIKALCESGRFYEAKELFSSMEANGCSPDVCTCESFVDALVKSRRFKEAQEVWLKCTEKGITLKVIPV</sequence>
<name>A0A2Z7A600_9LAMI</name>
<evidence type="ECO:0000256" key="1">
    <source>
        <dbReference type="ARBA" id="ARBA00007626"/>
    </source>
</evidence>
<proteinExistence type="inferred from homology"/>
<dbReference type="PROSITE" id="PS51375">
    <property type="entry name" value="PPR"/>
    <property type="match status" value="10"/>
</dbReference>
<dbReference type="Gene3D" id="1.25.40.10">
    <property type="entry name" value="Tetratricopeptide repeat domain"/>
    <property type="match status" value="5"/>
</dbReference>
<organism evidence="4 5">
    <name type="scientific">Dorcoceras hygrometricum</name>
    <dbReference type="NCBI Taxonomy" id="472368"/>
    <lineage>
        <taxon>Eukaryota</taxon>
        <taxon>Viridiplantae</taxon>
        <taxon>Streptophyta</taxon>
        <taxon>Embryophyta</taxon>
        <taxon>Tracheophyta</taxon>
        <taxon>Spermatophyta</taxon>
        <taxon>Magnoliopsida</taxon>
        <taxon>eudicotyledons</taxon>
        <taxon>Gunneridae</taxon>
        <taxon>Pentapetalae</taxon>
        <taxon>asterids</taxon>
        <taxon>lamiids</taxon>
        <taxon>Lamiales</taxon>
        <taxon>Gesneriaceae</taxon>
        <taxon>Didymocarpoideae</taxon>
        <taxon>Trichosporeae</taxon>
        <taxon>Loxocarpinae</taxon>
        <taxon>Dorcoceras</taxon>
    </lineage>
</organism>
<evidence type="ECO:0000313" key="5">
    <source>
        <dbReference type="Proteomes" id="UP000250235"/>
    </source>
</evidence>
<feature type="repeat" description="PPR" evidence="3">
    <location>
        <begin position="493"/>
        <end position="527"/>
    </location>
</feature>
<evidence type="ECO:0000313" key="4">
    <source>
        <dbReference type="EMBL" id="KZV17028.1"/>
    </source>
</evidence>
<dbReference type="InterPro" id="IPR002885">
    <property type="entry name" value="PPR_rpt"/>
</dbReference>
<protein>
    <submittedName>
        <fullName evidence="4">Pentatricopeptide repeat-containing protein mitochondrial</fullName>
    </submittedName>
</protein>
<dbReference type="Pfam" id="PF01535">
    <property type="entry name" value="PPR"/>
    <property type="match status" value="2"/>
</dbReference>
<comment type="similarity">
    <text evidence="1">Belongs to the PPR family. P subfamily.</text>
</comment>
<dbReference type="OrthoDB" id="185373at2759"/>
<dbReference type="PANTHER" id="PTHR47447:SF28">
    <property type="entry name" value="PENTACOTRIPEPTIDE-REPEAT REGION OF PRORP DOMAIN-CONTAINING PROTEIN"/>
    <property type="match status" value="1"/>
</dbReference>
<feature type="repeat" description="PPR" evidence="3">
    <location>
        <begin position="283"/>
        <end position="317"/>
    </location>
</feature>
<evidence type="ECO:0000256" key="2">
    <source>
        <dbReference type="ARBA" id="ARBA00022737"/>
    </source>
</evidence>
<feature type="repeat" description="PPR" evidence="3">
    <location>
        <begin position="598"/>
        <end position="632"/>
    </location>
</feature>
<feature type="repeat" description="PPR" evidence="3">
    <location>
        <begin position="528"/>
        <end position="562"/>
    </location>
</feature>
<dbReference type="EMBL" id="KV018468">
    <property type="protein sequence ID" value="KZV17028.1"/>
    <property type="molecule type" value="Genomic_DNA"/>
</dbReference>
<reference evidence="4 5" key="1">
    <citation type="journal article" date="2015" name="Proc. Natl. Acad. Sci. U.S.A.">
        <title>The resurrection genome of Boea hygrometrica: A blueprint for survival of dehydration.</title>
        <authorList>
            <person name="Xiao L."/>
            <person name="Yang G."/>
            <person name="Zhang L."/>
            <person name="Yang X."/>
            <person name="Zhao S."/>
            <person name="Ji Z."/>
            <person name="Zhou Q."/>
            <person name="Hu M."/>
            <person name="Wang Y."/>
            <person name="Chen M."/>
            <person name="Xu Y."/>
            <person name="Jin H."/>
            <person name="Xiao X."/>
            <person name="Hu G."/>
            <person name="Bao F."/>
            <person name="Hu Y."/>
            <person name="Wan P."/>
            <person name="Li L."/>
            <person name="Deng X."/>
            <person name="Kuang T."/>
            <person name="Xiang C."/>
            <person name="Zhu J.K."/>
            <person name="Oliver M.J."/>
            <person name="He Y."/>
        </authorList>
    </citation>
    <scope>NUCLEOTIDE SEQUENCE [LARGE SCALE GENOMIC DNA]</scope>
    <source>
        <strain evidence="5">cv. XS01</strain>
    </source>
</reference>